<gene>
    <name evidence="3" type="ORF">EIK76_09880</name>
</gene>
<evidence type="ECO:0000313" key="4">
    <source>
        <dbReference type="Proteomes" id="UP000276260"/>
    </source>
</evidence>
<keyword evidence="4" id="KW-1185">Reference proteome</keyword>
<name>A0A3P3QJ34_9GAMM</name>
<dbReference type="OrthoDB" id="5432325at2"/>
<proteinExistence type="predicted"/>
<keyword evidence="1" id="KW-1133">Transmembrane helix</keyword>
<dbReference type="AlphaFoldDB" id="A0A3P3QJ34"/>
<dbReference type="EMBL" id="RRCF01000002">
    <property type="protein sequence ID" value="RRJ21184.1"/>
    <property type="molecule type" value="Genomic_DNA"/>
</dbReference>
<evidence type="ECO:0000259" key="2">
    <source>
        <dbReference type="Pfam" id="PF16537"/>
    </source>
</evidence>
<accession>A0A3P3QJ34</accession>
<dbReference type="GO" id="GO:0015627">
    <property type="term" value="C:type II protein secretion system complex"/>
    <property type="evidence" value="ECO:0007669"/>
    <property type="project" value="InterPro"/>
</dbReference>
<evidence type="ECO:0000256" key="1">
    <source>
        <dbReference type="SAM" id="Phobius"/>
    </source>
</evidence>
<reference evidence="3 4" key="1">
    <citation type="submission" date="2018-11" db="EMBL/GenBank/DDBJ databases">
        <title>Draft genome analysis of Rheinheimera mesophila isolated from an industrial waste site.</title>
        <authorList>
            <person name="Yu Q."/>
            <person name="Qi Y."/>
            <person name="Zhang H."/>
            <person name="Lu Y."/>
            <person name="Pu J."/>
        </authorList>
    </citation>
    <scope>NUCLEOTIDE SEQUENCE [LARGE SCALE GENOMIC DNA]</scope>
    <source>
        <strain evidence="3 4">IITR13</strain>
    </source>
</reference>
<protein>
    <recommendedName>
        <fullName evidence="2">Type II secretion system protein GspB C-terminal domain-containing protein</fullName>
    </recommendedName>
</protein>
<keyword evidence="1" id="KW-0812">Transmembrane</keyword>
<dbReference type="RefSeq" id="WP_046519711.1">
    <property type="nucleotide sequence ID" value="NZ_LAVS01000016.1"/>
</dbReference>
<evidence type="ECO:0000313" key="3">
    <source>
        <dbReference type="EMBL" id="RRJ21184.1"/>
    </source>
</evidence>
<dbReference type="InterPro" id="IPR032389">
    <property type="entry name" value="GspB_C"/>
</dbReference>
<sequence length="275" mass="30463">MSLLMDALKQQQQVPVTVVKTASGHGWRIAALTLLVILGLVLGFFIGQYQFEQKQPVSEVVVAPVQAAPAVANAADIALELQLAADLLKPTEPVQLDEVPEDEPQLVVSAKRGEKVLGRATDDGTEDDFVDFEQMQEADLQDELTPVEELLPAAELEQSEVSAELRGKFESALAAADGSSGPEQDIHYHDAPAVDINQLDDLLQRQLPALRFEAHVYATDARQRWIKVNGKDLQQGQWVTADIQVKEILPQYVVLQFNQLQFSVEALSDWSYQRR</sequence>
<organism evidence="3 4">
    <name type="scientific">Rheinheimera mesophila</name>
    <dbReference type="NCBI Taxonomy" id="1547515"/>
    <lineage>
        <taxon>Bacteria</taxon>
        <taxon>Pseudomonadati</taxon>
        <taxon>Pseudomonadota</taxon>
        <taxon>Gammaproteobacteria</taxon>
        <taxon>Chromatiales</taxon>
        <taxon>Chromatiaceae</taxon>
        <taxon>Rheinheimera</taxon>
    </lineage>
</organism>
<dbReference type="Pfam" id="PF16537">
    <property type="entry name" value="T2SSB"/>
    <property type="match status" value="1"/>
</dbReference>
<feature type="transmembrane region" description="Helical" evidence="1">
    <location>
        <begin position="27"/>
        <end position="46"/>
    </location>
</feature>
<dbReference type="Proteomes" id="UP000276260">
    <property type="component" value="Unassembled WGS sequence"/>
</dbReference>
<feature type="domain" description="Type II secretion system protein GspB C-terminal" evidence="2">
    <location>
        <begin position="207"/>
        <end position="266"/>
    </location>
</feature>
<comment type="caution">
    <text evidence="3">The sequence shown here is derived from an EMBL/GenBank/DDBJ whole genome shotgun (WGS) entry which is preliminary data.</text>
</comment>
<keyword evidence="1" id="KW-0472">Membrane</keyword>